<dbReference type="GO" id="GO:0003677">
    <property type="term" value="F:DNA binding"/>
    <property type="evidence" value="ECO:0007669"/>
    <property type="project" value="InterPro"/>
</dbReference>
<dbReference type="GO" id="GO:0006310">
    <property type="term" value="P:DNA recombination"/>
    <property type="evidence" value="ECO:0007669"/>
    <property type="project" value="UniProtKB-KW"/>
</dbReference>
<feature type="region of interest" description="Disordered" evidence="4">
    <location>
        <begin position="348"/>
        <end position="393"/>
    </location>
</feature>
<keyword evidence="9" id="KW-1185">Reference proteome</keyword>
<accession>A0A9P1DEE2</accession>
<dbReference type="InterPro" id="IPR013762">
    <property type="entry name" value="Integrase-like_cat_sf"/>
</dbReference>
<evidence type="ECO:0000313" key="9">
    <source>
        <dbReference type="Proteomes" id="UP001152797"/>
    </source>
</evidence>
<dbReference type="Pfam" id="PF01167">
    <property type="entry name" value="Tub"/>
    <property type="match status" value="2"/>
</dbReference>
<feature type="coiled-coil region" evidence="3">
    <location>
        <begin position="403"/>
        <end position="430"/>
    </location>
</feature>
<feature type="domain" description="Tubby C-terminal" evidence="5">
    <location>
        <begin position="2172"/>
        <end position="2245"/>
    </location>
</feature>
<dbReference type="SUPFAM" id="SSF54518">
    <property type="entry name" value="Tubby C-terminal domain-like"/>
    <property type="match status" value="1"/>
</dbReference>
<evidence type="ECO:0000256" key="3">
    <source>
        <dbReference type="SAM" id="Coils"/>
    </source>
</evidence>
<dbReference type="PANTHER" id="PTHR16517:SF7">
    <property type="entry name" value="PROTEIN KING TUBBY"/>
    <property type="match status" value="1"/>
</dbReference>
<reference evidence="7" key="2">
    <citation type="submission" date="2024-04" db="EMBL/GenBank/DDBJ databases">
        <authorList>
            <person name="Chen Y."/>
            <person name="Shah S."/>
            <person name="Dougan E. K."/>
            <person name="Thang M."/>
            <person name="Chan C."/>
        </authorList>
    </citation>
    <scope>NUCLEOTIDE SEQUENCE [LARGE SCALE GENOMIC DNA]</scope>
</reference>
<reference evidence="6" key="1">
    <citation type="submission" date="2022-10" db="EMBL/GenBank/DDBJ databases">
        <authorList>
            <person name="Chen Y."/>
            <person name="Dougan E. K."/>
            <person name="Chan C."/>
            <person name="Rhodes N."/>
            <person name="Thang M."/>
        </authorList>
    </citation>
    <scope>NUCLEOTIDE SEQUENCE</scope>
</reference>
<keyword evidence="3" id="KW-0175">Coiled coil</keyword>
<evidence type="ECO:0000313" key="6">
    <source>
        <dbReference type="EMBL" id="CAI4007459.1"/>
    </source>
</evidence>
<dbReference type="EMBL" id="CAMXCT020004056">
    <property type="protein sequence ID" value="CAL1160834.1"/>
    <property type="molecule type" value="Genomic_DNA"/>
</dbReference>
<evidence type="ECO:0000259" key="5">
    <source>
        <dbReference type="Pfam" id="PF01167"/>
    </source>
</evidence>
<dbReference type="EMBL" id="CAMXCT030004056">
    <property type="protein sequence ID" value="CAL4794771.1"/>
    <property type="molecule type" value="Genomic_DNA"/>
</dbReference>
<dbReference type="InterPro" id="IPR000007">
    <property type="entry name" value="Tubby_C"/>
</dbReference>
<sequence length="2253" mass="247917">MSNSHDGETEASVDLPGLRVTVVGAPSRVADFLQYLAGFPSDRVRPTASVGSFEVVSETPSVPASGSRVGLGLETRDQIASTFARCPDRHLAVGVRLIGSSLSGRDRVCRAWTAGLWAKAVLDSRVHSPNRTPPIDLRSRFYAVVRADGVDCPVVFKSSSSYWRAIGSLDNSTSISQSFPSEAESRVYLQAAGSLVTVDLDLEPYVLEWPAVPDTDGALEAVVLVVMKRQGGLLLAVPPLFIPASILERANAGQDAGSIGASTSLVVPGVIVENGIRSSTGSLLEVLVVDVAADLVSQMRATNLAEDIAMAFDPESPFTLPSPVELLQGARDWIRGAGEETGLNFYSAEGQSETEIDEAIRSPRAAAPKRSRRLPKAGATPTGGGGPSGRPKKLTTADLAMSLDQLLQVVPRLSDQLQDLSQRQVQLENRIVAPSRAGALGLAQPLSSTITPHVAGASSVADVVSAPPPRTKNLGGLGSSNVQNFQPPDLLALEAEKDLPGPPDGDLAKAVYAQSQALTALVGQIAHSSQDPLVDLGASSASTGTRGALGRARLQTELASHSGQFYAAVMRAMARRMQPTQSATVSLEELHRRGISGTLYMERFGGYGRHRDLGLILFQVMGAMDYLQVGNLEAAKDTLGLLAVCIDQAVLDGGRFDLAALLTLQEDLPSSIYVNRHQGVLSRSRSFTPLADQRWVTVALAYVKELDLINSKRQELTNQGPRASTQQEGAPKAKPFPKRWIARSKTKFAWHLRRSFCFSTRQSMTLSTTAFPLPLPRLPSCIGKGYARLSRRRLVKLCRAQLLHVTIFTLNYLYLGRFPTLDELGRKPSCSQEKIISNLRASLAVCGSSNELFSLAPGRSGPELGACLYQLERFFAGCPELQNSYLDKPIGFSENQALFPNEEYPELTPYRALDADRLRLVGEGRWPMSDFLEGSLWLPFVEPAVLQHGLDVDETCAPNFAHESRHECFKLMKVWDSRGLLELFDGPSDDGLFSRVFNCFKGPTVDRQIGDRRRVNMSELAFDGPSQFLPSGPLLVQLRVERFRQCLRASVTDRRDFYHQAKVSLERARTNMLPFCFPVEELSGFAALERFQERLRKGQDARREVRGDLLGVEKSQKAAGKEGAVVEAEIRGGLCEDLWLASDKRGHYSLLDNGAREILRHLGEDFECGKYTKNSAIYTPELGLHLAIAFKNALRREANREEPEWSLAGLESVLSNDVMLSSSWREVASWFWKRAPHINVLEVSSAVRVLLEAGKRGAHARFLAFVDSSVARGALAKGRSTSRLLQPLLKRACVIQVCYDLYPVWLYSPTRLNVADDPTREEPLREPAVCSFCEVDGVDLQVLHGVGLKRVGANWVRLLVLVLTFSRSDACSNGGTPNPFGFGFYAPPYGLPGGFWSGVYDGFPGAIDPLEHFLLSPGGFMFVFRDLAHGWVLYVGLDFHWGVLAMEPASVAERRRAAERAGILPKGDRVALEATRGRRRKLFRQFQVWLWQEKGISLLYLLREKPADPERLAYWLVQYGGALYQAGKAYGIYAETINSVAAERPQVRKQLVAAWDFAYSWVSEEPFSHHPALPASILLAMMAVSILWGWLTEAAIFGLMWAGILRVGEVLQASREDLVLPRDSAPGVRYALLKIKEPKTRGKHARHQAARVDPTDIVELLDLAFAKADPKAKLWPLSGSTLRKRFGDLMRCCGASHLLNSTEDSEVVRRRGRWATIKTMEIYLQEVLYVTYVERLPQQAKEMIRVAAAGFPDLLQKAQHFVECGIPCSAWYALLKGNWRKDSNVLEKENGSGNEPTWIPMNVCATTIASSVRETLARRSPWLSSCHDGAEGFTVSHALGEDDFEEIFGPVDGDQLDSLGGSVHCRKLATRSLELTMPSRGAGQNLLTPASLLQCLEFSTPVGSMSVRSVVSAAGLAGTQLFTILLWAFILGLPEVLEACRDIALQQLERSTVALVLGVGHAIGDAEMLRSAYWCVRESLCTAGVPDDWLDGSGPVRLLKGGYLAHRSICKTPLKVLSKALLEDASLKQRKWLTSTDCYTLCQVHRKRSEDGGYPHIYELRLDHSDEILMSAQREDEQCPCRIFARKSDLERSEHSEDYLGCVTPNFWGTLFILYDAGADMEALSKDADWLRGLPLRPREVVMKIGYETNVFGDSPRKVSVDFVHNKERPSMGNLKPRWDKKLNSYALPFFGRVKKASAKNFQLVVNGDQNTIFLMFGKISKDVFCLDFRGPIAPLEAFAIATAALAKKRAVS</sequence>
<comment type="caution">
    <text evidence="6">The sequence shown here is derived from an EMBL/GenBank/DDBJ whole genome shotgun (WGS) entry which is preliminary data.</text>
</comment>
<dbReference type="Gene3D" id="3.20.90.10">
    <property type="entry name" value="Tubby Protein, Chain A"/>
    <property type="match status" value="1"/>
</dbReference>
<keyword evidence="2" id="KW-0233">DNA recombination</keyword>
<protein>
    <submittedName>
        <fullName evidence="8">Tubby protein homolog</fullName>
    </submittedName>
</protein>
<dbReference type="EMBL" id="CAMXCT010004056">
    <property type="protein sequence ID" value="CAI4007459.1"/>
    <property type="molecule type" value="Genomic_DNA"/>
</dbReference>
<evidence type="ECO:0000313" key="7">
    <source>
        <dbReference type="EMBL" id="CAL1160834.1"/>
    </source>
</evidence>
<dbReference type="PANTHER" id="PTHR16517">
    <property type="entry name" value="TUBBY-RELATED"/>
    <property type="match status" value="1"/>
</dbReference>
<dbReference type="OrthoDB" id="8775810at2759"/>
<gene>
    <name evidence="6" type="ORF">C1SCF055_LOCUS33016</name>
</gene>
<dbReference type="Gene3D" id="1.10.443.10">
    <property type="entry name" value="Intergrase catalytic core"/>
    <property type="match status" value="1"/>
</dbReference>
<evidence type="ECO:0000256" key="4">
    <source>
        <dbReference type="SAM" id="MobiDB-lite"/>
    </source>
</evidence>
<dbReference type="SUPFAM" id="SSF56349">
    <property type="entry name" value="DNA breaking-rejoining enzymes"/>
    <property type="match status" value="1"/>
</dbReference>
<name>A0A9P1DEE2_9DINO</name>
<feature type="region of interest" description="Disordered" evidence="4">
    <location>
        <begin position="715"/>
        <end position="735"/>
    </location>
</feature>
<evidence type="ECO:0000313" key="8">
    <source>
        <dbReference type="EMBL" id="CAL4794771.1"/>
    </source>
</evidence>
<dbReference type="GO" id="GO:0015074">
    <property type="term" value="P:DNA integration"/>
    <property type="evidence" value="ECO:0007669"/>
    <property type="project" value="InterPro"/>
</dbReference>
<feature type="compositionally biased region" description="Polar residues" evidence="4">
    <location>
        <begin position="716"/>
        <end position="728"/>
    </location>
</feature>
<dbReference type="Proteomes" id="UP001152797">
    <property type="component" value="Unassembled WGS sequence"/>
</dbReference>
<organism evidence="6">
    <name type="scientific">Cladocopium goreaui</name>
    <dbReference type="NCBI Taxonomy" id="2562237"/>
    <lineage>
        <taxon>Eukaryota</taxon>
        <taxon>Sar</taxon>
        <taxon>Alveolata</taxon>
        <taxon>Dinophyceae</taxon>
        <taxon>Suessiales</taxon>
        <taxon>Symbiodiniaceae</taxon>
        <taxon>Cladocopium</taxon>
    </lineage>
</organism>
<feature type="domain" description="Tubby C-terminal" evidence="5">
    <location>
        <begin position="2037"/>
        <end position="2161"/>
    </location>
</feature>
<evidence type="ECO:0000256" key="2">
    <source>
        <dbReference type="ARBA" id="ARBA00023172"/>
    </source>
</evidence>
<comment type="similarity">
    <text evidence="1">Belongs to the TUB family.</text>
</comment>
<proteinExistence type="inferred from homology"/>
<dbReference type="InterPro" id="IPR011010">
    <property type="entry name" value="DNA_brk_join_enz"/>
</dbReference>
<dbReference type="InterPro" id="IPR025659">
    <property type="entry name" value="Tubby-like_C"/>
</dbReference>
<evidence type="ECO:0000256" key="1">
    <source>
        <dbReference type="ARBA" id="ARBA00007129"/>
    </source>
</evidence>